<dbReference type="EMBL" id="JAHZST010000001">
    <property type="protein sequence ID" value="MBW8182224.1"/>
    <property type="molecule type" value="Genomic_DNA"/>
</dbReference>
<gene>
    <name evidence="4" type="ORF">K0625_00970</name>
</gene>
<organism evidence="4 5">
    <name type="scientific">Shewanella nanhaiensis</name>
    <dbReference type="NCBI Taxonomy" id="2864872"/>
    <lineage>
        <taxon>Bacteria</taxon>
        <taxon>Pseudomonadati</taxon>
        <taxon>Pseudomonadota</taxon>
        <taxon>Gammaproteobacteria</taxon>
        <taxon>Alteromonadales</taxon>
        <taxon>Shewanellaceae</taxon>
        <taxon>Shewanella</taxon>
    </lineage>
</organism>
<feature type="chain" id="PRO_5045876213" evidence="2">
    <location>
        <begin position="23"/>
        <end position="549"/>
    </location>
</feature>
<comment type="caution">
    <text evidence="4">The sequence shown here is derived from an EMBL/GenBank/DDBJ whole genome shotgun (WGS) entry which is preliminary data.</text>
</comment>
<keyword evidence="5" id="KW-1185">Reference proteome</keyword>
<evidence type="ECO:0000256" key="2">
    <source>
        <dbReference type="SAM" id="SignalP"/>
    </source>
</evidence>
<feature type="domain" description="DUF7939" evidence="3">
    <location>
        <begin position="456"/>
        <end position="533"/>
    </location>
</feature>
<keyword evidence="1" id="KW-0812">Transmembrane</keyword>
<name>A0ABS7DY02_9GAMM</name>
<feature type="transmembrane region" description="Helical" evidence="1">
    <location>
        <begin position="407"/>
        <end position="426"/>
    </location>
</feature>
<reference evidence="4 5" key="1">
    <citation type="submission" date="2021-07" db="EMBL/GenBank/DDBJ databases">
        <title>Shewanella sp. nov, isolated from SCS.</title>
        <authorList>
            <person name="Cao W.R."/>
        </authorList>
    </citation>
    <scope>NUCLEOTIDE SEQUENCE [LARGE SCALE GENOMIC DNA]</scope>
    <source>
        <strain evidence="4 5">NR704-98</strain>
    </source>
</reference>
<accession>A0ABS7DY02</accession>
<proteinExistence type="predicted"/>
<dbReference type="RefSeq" id="WP_220107952.1">
    <property type="nucleotide sequence ID" value="NZ_JAHZST010000001.1"/>
</dbReference>
<evidence type="ECO:0000313" key="4">
    <source>
        <dbReference type="EMBL" id="MBW8182224.1"/>
    </source>
</evidence>
<keyword evidence="2" id="KW-0732">Signal</keyword>
<dbReference type="PANTHER" id="PTHR40940">
    <property type="entry name" value="PROTEIN BATD-RELATED"/>
    <property type="match status" value="1"/>
</dbReference>
<feature type="signal peptide" evidence="2">
    <location>
        <begin position="1"/>
        <end position="22"/>
    </location>
</feature>
<dbReference type="PANTHER" id="PTHR40940:SF1">
    <property type="entry name" value="PROTEIN BATD"/>
    <property type="match status" value="1"/>
</dbReference>
<protein>
    <submittedName>
        <fullName evidence="4">BatD family protein</fullName>
    </submittedName>
</protein>
<dbReference type="InterPro" id="IPR057699">
    <property type="entry name" value="DUF7939"/>
</dbReference>
<keyword evidence="1" id="KW-1133">Transmembrane helix</keyword>
<dbReference type="Proteomes" id="UP001195963">
    <property type="component" value="Unassembled WGS sequence"/>
</dbReference>
<dbReference type="InterPro" id="IPR025738">
    <property type="entry name" value="BatD"/>
</dbReference>
<dbReference type="Pfam" id="PF25607">
    <property type="entry name" value="DUF7939"/>
    <property type="match status" value="1"/>
</dbReference>
<keyword evidence="1" id="KW-0472">Membrane</keyword>
<evidence type="ECO:0000256" key="1">
    <source>
        <dbReference type="SAM" id="Phobius"/>
    </source>
</evidence>
<evidence type="ECO:0000313" key="5">
    <source>
        <dbReference type="Proteomes" id="UP001195963"/>
    </source>
</evidence>
<sequence>MLIRQLFLLALITLTASFPSYALTSIEASVDRNPAVEGQYLVLTVEADDDVSTSKLDTSSLLKDFIVGRTSVSRNTQIINFDASKKTTWQILIAPLHSGNVQIPAMTIDGISSAPITLTVVTPDSQPEQMETLFIRTSISADEAYVGQMITYKVKLYLAVDLQRGILSAPSLDGAQLKQLGEDIDKTEILNGKRYRVIERTYSIIADQPGELTIDGTSFSGDVLVQSSRRGGMFAFNESKPMQARAPKSVIQINPIPTEYHGEWLVSDLVAINEDWPSEDKEYEVGSPITRTINLLASNTDETSLPELNIQVPVELKTYPEKAQRKAFLREQQIVSQLTQTLAIVPTKAGTFTLPEIRVPWWNPHTRRQEVASLPARTIKVIDNQSVESELPTLNLEASPSSTTSGMWPWLTLLFACLWLITLMLWRKSAAKLNAAATLSTPHSTSAKADKVSGAEFQKLEVACREKDTGRVLSALQEYCSKTYGKTMTLNEIAGLSTPLNQIISELQVSAFSRTMSELDYDLVLSAVKSMPTAKAEHNLSPLAKLNPS</sequence>
<dbReference type="Pfam" id="PF13584">
    <property type="entry name" value="BatD"/>
    <property type="match status" value="1"/>
</dbReference>
<evidence type="ECO:0000259" key="3">
    <source>
        <dbReference type="Pfam" id="PF25607"/>
    </source>
</evidence>